<dbReference type="SUPFAM" id="SSF116734">
    <property type="entry name" value="DNA methylase specificity domain"/>
    <property type="match status" value="2"/>
</dbReference>
<keyword evidence="5" id="KW-0378">Hydrolase</keyword>
<keyword evidence="5" id="KW-0540">Nuclease</keyword>
<dbReference type="InterPro" id="IPR000055">
    <property type="entry name" value="Restrct_endonuc_typeI_TRD"/>
</dbReference>
<protein>
    <submittedName>
        <fullName evidence="5">Restriction endonuclease subunit S</fullName>
        <ecNumber evidence="5">3.1.21.-</ecNumber>
    </submittedName>
</protein>
<evidence type="ECO:0000256" key="2">
    <source>
        <dbReference type="ARBA" id="ARBA00022747"/>
    </source>
</evidence>
<comment type="similarity">
    <text evidence="1">Belongs to the type-I restriction system S methylase family.</text>
</comment>
<dbReference type="AlphaFoldDB" id="A0AAW6UGD2"/>
<name>A0AAW6UGD2_PRORE</name>
<feature type="domain" description="Type I restriction modification DNA specificity" evidence="4">
    <location>
        <begin position="246"/>
        <end position="427"/>
    </location>
</feature>
<dbReference type="EC" id="3.1.21.-" evidence="5"/>
<dbReference type="Proteomes" id="UP001159001">
    <property type="component" value="Unassembled WGS sequence"/>
</dbReference>
<comment type="caution">
    <text evidence="5">The sequence shown here is derived from an EMBL/GenBank/DDBJ whole genome shotgun (WGS) entry which is preliminary data.</text>
</comment>
<dbReference type="InterPro" id="IPR044946">
    <property type="entry name" value="Restrct_endonuc_typeI_TRD_sf"/>
</dbReference>
<evidence type="ECO:0000313" key="6">
    <source>
        <dbReference type="Proteomes" id="UP001159001"/>
    </source>
</evidence>
<dbReference type="GO" id="GO:0009307">
    <property type="term" value="P:DNA restriction-modification system"/>
    <property type="evidence" value="ECO:0007669"/>
    <property type="project" value="UniProtKB-KW"/>
</dbReference>
<keyword evidence="2" id="KW-0680">Restriction system</keyword>
<evidence type="ECO:0000256" key="3">
    <source>
        <dbReference type="ARBA" id="ARBA00023125"/>
    </source>
</evidence>
<dbReference type="CDD" id="cd17247">
    <property type="entry name" value="RMtype1_S_Eco2747I-TRD2-CR2_like"/>
    <property type="match status" value="1"/>
</dbReference>
<feature type="domain" description="Type I restriction modification DNA specificity" evidence="4">
    <location>
        <begin position="25"/>
        <end position="208"/>
    </location>
</feature>
<proteinExistence type="inferred from homology"/>
<gene>
    <name evidence="5" type="ORF">OGX73_17190</name>
</gene>
<evidence type="ECO:0000313" key="5">
    <source>
        <dbReference type="EMBL" id="MDI9094360.1"/>
    </source>
</evidence>
<dbReference type="InterPro" id="IPR051212">
    <property type="entry name" value="Type-I_RE_S_subunit"/>
</dbReference>
<dbReference type="GO" id="GO:0016787">
    <property type="term" value="F:hydrolase activity"/>
    <property type="evidence" value="ECO:0007669"/>
    <property type="project" value="UniProtKB-KW"/>
</dbReference>
<dbReference type="GO" id="GO:0003677">
    <property type="term" value="F:DNA binding"/>
    <property type="evidence" value="ECO:0007669"/>
    <property type="project" value="UniProtKB-KW"/>
</dbReference>
<dbReference type="EMBL" id="JAOWIN010000014">
    <property type="protein sequence ID" value="MDI9094360.1"/>
    <property type="molecule type" value="Genomic_DNA"/>
</dbReference>
<evidence type="ECO:0000259" key="4">
    <source>
        <dbReference type="Pfam" id="PF01420"/>
    </source>
</evidence>
<dbReference type="GO" id="GO:0004519">
    <property type="term" value="F:endonuclease activity"/>
    <property type="evidence" value="ECO:0007669"/>
    <property type="project" value="UniProtKB-KW"/>
</dbReference>
<dbReference type="Gene3D" id="1.10.287.1120">
    <property type="entry name" value="Bipartite methylase S protein"/>
    <property type="match status" value="1"/>
</dbReference>
<dbReference type="Pfam" id="PF01420">
    <property type="entry name" value="Methylase_S"/>
    <property type="match status" value="2"/>
</dbReference>
<keyword evidence="5" id="KW-0255">Endonuclease</keyword>
<keyword evidence="3" id="KW-0238">DNA-binding</keyword>
<accession>A0AAW6UGD2</accession>
<organism evidence="5 6">
    <name type="scientific">Providencia rettgeri</name>
    <dbReference type="NCBI Taxonomy" id="587"/>
    <lineage>
        <taxon>Bacteria</taxon>
        <taxon>Pseudomonadati</taxon>
        <taxon>Pseudomonadota</taxon>
        <taxon>Gammaproteobacteria</taxon>
        <taxon>Enterobacterales</taxon>
        <taxon>Morganellaceae</taxon>
        <taxon>Providencia</taxon>
    </lineage>
</organism>
<sequence length="461" mass="52305">MVGRYKEYPEYKNTDIKFLKNIPTHWVTSKVRYISSFGRGLSITKADLQDSGVPCVSYGEVHSMFGFEVDPKRHLLKCVNEEYLKTSSYALLSKGDFVFADTSEDIDGSGNFTQLISDERVFAGYHTVIVRPNLKNHYRFIAYLFDSAEFRTQIQDAVKGVKVFSITQAILKSADVWFPSYEEQQKIANFLDHEIAKIDTLIAKQEKLIELLKEKRQAVISHAVTKGLNPDIPMKKTGSNWVDEIPQHWRSGRLGYFARIGNGATPARDNKEYWEKGSIGWLNSSKVNDEVIYEADQFITPLALSQTSVKLVVPEDLVMAITGEGQTRGRVAICQINATINQHLASIKIYGQQLHYEFLFQWLSSNYERIRYESSGAGATKGAITCGDISRYPIIVAPIKEQIAIIEYLKAQTTKFMHLINKSELQINLLKERKAALISAAVTGKIDVRDWIIPDEAQRER</sequence>
<dbReference type="PANTHER" id="PTHR43140:SF1">
    <property type="entry name" value="TYPE I RESTRICTION ENZYME ECOKI SPECIFICITY SUBUNIT"/>
    <property type="match status" value="1"/>
</dbReference>
<dbReference type="PANTHER" id="PTHR43140">
    <property type="entry name" value="TYPE-1 RESTRICTION ENZYME ECOKI SPECIFICITY PROTEIN"/>
    <property type="match status" value="1"/>
</dbReference>
<evidence type="ECO:0000256" key="1">
    <source>
        <dbReference type="ARBA" id="ARBA00010923"/>
    </source>
</evidence>
<reference evidence="5" key="1">
    <citation type="submission" date="2022-10" db="EMBL/GenBank/DDBJ databases">
        <title>Bacterial isolates recovered from the One Health project in Brazil.</title>
        <authorList>
            <person name="Valiatti T.B."/>
            <person name="Santos F."/>
            <person name="Cayo R."/>
            <person name="Gales A.C."/>
        </authorList>
    </citation>
    <scope>NUCLEOTIDE SEQUENCE</scope>
    <source>
        <strain evidence="5">PVR188</strain>
    </source>
</reference>
<dbReference type="Gene3D" id="3.90.220.20">
    <property type="entry name" value="DNA methylase specificity domains"/>
    <property type="match status" value="2"/>
</dbReference>
<dbReference type="RefSeq" id="WP_272663944.1">
    <property type="nucleotide sequence ID" value="NZ_JAOWIN010000014.1"/>
</dbReference>